<comment type="caution">
    <text evidence="2">The sequence shown here is derived from an EMBL/GenBank/DDBJ whole genome shotgun (WGS) entry which is preliminary data.</text>
</comment>
<feature type="region of interest" description="Disordered" evidence="1">
    <location>
        <begin position="60"/>
        <end position="110"/>
    </location>
</feature>
<feature type="compositionally biased region" description="Polar residues" evidence="1">
    <location>
        <begin position="99"/>
        <end position="110"/>
    </location>
</feature>
<feature type="region of interest" description="Disordered" evidence="1">
    <location>
        <begin position="144"/>
        <end position="165"/>
    </location>
</feature>
<reference evidence="2" key="1">
    <citation type="submission" date="2020-06" db="EMBL/GenBank/DDBJ databases">
        <authorList>
            <person name="Onetto C."/>
        </authorList>
    </citation>
    <scope>NUCLEOTIDE SEQUENCE</scope>
</reference>
<evidence type="ECO:0000313" key="3">
    <source>
        <dbReference type="Proteomes" id="UP000716446"/>
    </source>
</evidence>
<dbReference type="Proteomes" id="UP000716446">
    <property type="component" value="Unassembled WGS sequence"/>
</dbReference>
<evidence type="ECO:0000256" key="1">
    <source>
        <dbReference type="SAM" id="MobiDB-lite"/>
    </source>
</evidence>
<protein>
    <submittedName>
        <fullName evidence="2">Uncharacterized protein</fullName>
    </submittedName>
</protein>
<gene>
    <name evidence="2" type="ORF">AWRI4619_LOCUS8743</name>
</gene>
<accession>A0A9N8K1E3</accession>
<feature type="compositionally biased region" description="Low complexity" evidence="1">
    <location>
        <begin position="85"/>
        <end position="98"/>
    </location>
</feature>
<evidence type="ECO:0000313" key="2">
    <source>
        <dbReference type="EMBL" id="CAD0095308.1"/>
    </source>
</evidence>
<dbReference type="EMBL" id="CAIJEN010000015">
    <property type="protein sequence ID" value="CAD0095308.1"/>
    <property type="molecule type" value="Genomic_DNA"/>
</dbReference>
<proteinExistence type="predicted"/>
<keyword evidence="3" id="KW-1185">Reference proteome</keyword>
<sequence length="207" mass="23042">MSFTTMSFGALISVGLHSGEVQTSIFHRDLVLTLGQKFRMYSTPMSAMTARYSVTLPYTPHQAPELDEGSTVSGFELEAPGPHGQSPSSPTQNTPSSSGASQCSNFNDGQLSSTETQRYLKAMESRIEQLMAENEILAGGLRTTEKKRMQKKQRKRQEKKVKMQTDTFREPLRATTAVLTPMPKRSPARFVLMAVEAFFLRERVVVS</sequence>
<dbReference type="AlphaFoldDB" id="A0A9N8K1E3"/>
<feature type="compositionally biased region" description="Basic residues" evidence="1">
    <location>
        <begin position="148"/>
        <end position="159"/>
    </location>
</feature>
<name>A0A9N8K1E3_9PEZI</name>
<organism evidence="2 3">
    <name type="scientific">Aureobasidium vineae</name>
    <dbReference type="NCBI Taxonomy" id="2773715"/>
    <lineage>
        <taxon>Eukaryota</taxon>
        <taxon>Fungi</taxon>
        <taxon>Dikarya</taxon>
        <taxon>Ascomycota</taxon>
        <taxon>Pezizomycotina</taxon>
        <taxon>Dothideomycetes</taxon>
        <taxon>Dothideomycetidae</taxon>
        <taxon>Dothideales</taxon>
        <taxon>Saccotheciaceae</taxon>
        <taxon>Aureobasidium</taxon>
    </lineage>
</organism>